<comment type="caution">
    <text evidence="3">The sequence shown here is derived from an EMBL/GenBank/DDBJ whole genome shotgun (WGS) entry which is preliminary data.</text>
</comment>
<gene>
    <name evidence="3" type="ORF">DSL64_17730</name>
</gene>
<name>A0A3D8Y8D6_9BACT</name>
<dbReference type="GO" id="GO:0000287">
    <property type="term" value="F:magnesium ion binding"/>
    <property type="evidence" value="ECO:0007669"/>
    <property type="project" value="InterPro"/>
</dbReference>
<evidence type="ECO:0000256" key="1">
    <source>
        <dbReference type="ARBA" id="ARBA00022679"/>
    </source>
</evidence>
<evidence type="ECO:0000259" key="2">
    <source>
        <dbReference type="Pfam" id="PF01648"/>
    </source>
</evidence>
<reference evidence="3 4" key="1">
    <citation type="submission" date="2018-07" db="EMBL/GenBank/DDBJ databases">
        <title>Dyadobacter roseus sp. nov., isolated from rose rhizosphere soil.</title>
        <authorList>
            <person name="Chen L."/>
        </authorList>
    </citation>
    <scope>NUCLEOTIDE SEQUENCE [LARGE SCALE GENOMIC DNA]</scope>
    <source>
        <strain evidence="3 4">RS19</strain>
    </source>
</reference>
<dbReference type="InterPro" id="IPR008278">
    <property type="entry name" value="4-PPantetheinyl_Trfase_dom"/>
</dbReference>
<dbReference type="RefSeq" id="WP_115832265.1">
    <property type="nucleotide sequence ID" value="NZ_QNUL01000015.1"/>
</dbReference>
<dbReference type="GO" id="GO:0008897">
    <property type="term" value="F:holo-[acyl-carrier-protein] synthase activity"/>
    <property type="evidence" value="ECO:0007669"/>
    <property type="project" value="InterPro"/>
</dbReference>
<accession>A0A3D8Y8D6</accession>
<dbReference type="EMBL" id="QNUL01000015">
    <property type="protein sequence ID" value="REA59492.1"/>
    <property type="molecule type" value="Genomic_DNA"/>
</dbReference>
<protein>
    <submittedName>
        <fullName evidence="3">4-phosphopantetheinyl transferase</fullName>
    </submittedName>
</protein>
<evidence type="ECO:0000313" key="3">
    <source>
        <dbReference type="EMBL" id="REA59492.1"/>
    </source>
</evidence>
<dbReference type="Pfam" id="PF01648">
    <property type="entry name" value="ACPS"/>
    <property type="match status" value="1"/>
</dbReference>
<organism evidence="3 4">
    <name type="scientific">Dyadobacter luteus</name>
    <dbReference type="NCBI Taxonomy" id="2259619"/>
    <lineage>
        <taxon>Bacteria</taxon>
        <taxon>Pseudomonadati</taxon>
        <taxon>Bacteroidota</taxon>
        <taxon>Cytophagia</taxon>
        <taxon>Cytophagales</taxon>
        <taxon>Spirosomataceae</taxon>
        <taxon>Dyadobacter</taxon>
    </lineage>
</organism>
<evidence type="ECO:0000313" key="4">
    <source>
        <dbReference type="Proteomes" id="UP000256373"/>
    </source>
</evidence>
<dbReference type="Proteomes" id="UP000256373">
    <property type="component" value="Unassembled WGS sequence"/>
</dbReference>
<dbReference type="InterPro" id="IPR037143">
    <property type="entry name" value="4-PPantetheinyl_Trfase_dom_sf"/>
</dbReference>
<dbReference type="Gene3D" id="3.90.470.20">
    <property type="entry name" value="4'-phosphopantetheinyl transferase domain"/>
    <property type="match status" value="1"/>
</dbReference>
<dbReference type="AlphaFoldDB" id="A0A3D8Y8D6"/>
<dbReference type="SUPFAM" id="SSF56214">
    <property type="entry name" value="4'-phosphopantetheinyl transferase"/>
    <property type="match status" value="2"/>
</dbReference>
<keyword evidence="4" id="KW-1185">Reference proteome</keyword>
<proteinExistence type="predicted"/>
<keyword evidence="1 3" id="KW-0808">Transferase</keyword>
<sequence>MGLVYIKKVSKTARLGLWEITEAEDVLRQQLTLTGEEETVLVNKRSERKKKEWLATRNLLQTMFPYNTGLSYDAHGKPYLVNSKAYISISHSAGYAVVYIDSIKPVGIDIQKLKPDISKGVAFYMNDTELSYFEITDNILLHIVWSVKEAVFKYLGDPELNFKEDVTLLPFARNQSGTIQVNILHYSQKQSIRVEYEEFGDYILTRTL</sequence>
<feature type="domain" description="4'-phosphopantetheinyl transferase" evidence="2">
    <location>
        <begin position="105"/>
        <end position="205"/>
    </location>
</feature>
<dbReference type="OrthoDB" id="1190494at2"/>